<dbReference type="EMBL" id="CP063311">
    <property type="protein sequence ID" value="QOV22437.1"/>
    <property type="molecule type" value="Genomic_DNA"/>
</dbReference>
<dbReference type="GO" id="GO:0009378">
    <property type="term" value="F:four-way junction helicase activity"/>
    <property type="evidence" value="ECO:0007669"/>
    <property type="project" value="InterPro"/>
</dbReference>
<dbReference type="GO" id="GO:0006310">
    <property type="term" value="P:DNA recombination"/>
    <property type="evidence" value="ECO:0007669"/>
    <property type="project" value="UniProtKB-UniRule"/>
</dbReference>
<dbReference type="GO" id="GO:0048476">
    <property type="term" value="C:Holliday junction resolvase complex"/>
    <property type="evidence" value="ECO:0007669"/>
    <property type="project" value="UniProtKB-UniRule"/>
</dbReference>
<dbReference type="SUPFAM" id="SSF47781">
    <property type="entry name" value="RuvA domain 2-like"/>
    <property type="match status" value="1"/>
</dbReference>
<dbReference type="Pfam" id="PF14520">
    <property type="entry name" value="HHH_5"/>
    <property type="match status" value="1"/>
</dbReference>
<feature type="region of interest" description="Domain III" evidence="6">
    <location>
        <begin position="157"/>
        <end position="215"/>
    </location>
</feature>
<comment type="domain">
    <text evidence="6">Has three domains with a flexible linker between the domains II and III and assumes an 'L' shape. Domain III is highly mobile and contacts RuvB.</text>
</comment>
<protein>
    <recommendedName>
        <fullName evidence="6">Holliday junction branch migration complex subunit RuvA</fullName>
    </recommendedName>
</protein>
<dbReference type="Pfam" id="PF07499">
    <property type="entry name" value="RuvA_C"/>
    <property type="match status" value="1"/>
</dbReference>
<keyword evidence="2 6" id="KW-0227">DNA damage</keyword>
<evidence type="ECO:0000256" key="3">
    <source>
        <dbReference type="ARBA" id="ARBA00023125"/>
    </source>
</evidence>
<comment type="function">
    <text evidence="6">The RuvA-RuvB-RuvC complex processes Holliday junction (HJ) DNA during genetic recombination and DNA repair, while the RuvA-RuvB complex plays an important role in the rescue of blocked DNA replication forks via replication fork reversal (RFR). RuvA specifically binds to HJ cruciform DNA, conferring on it an open structure. The RuvB hexamer acts as an ATP-dependent pump, pulling dsDNA into and through the RuvAB complex. HJ branch migration allows RuvC to scan DNA until it finds its consensus sequence, where it cleaves and resolves the cruciform DNA.</text>
</comment>
<proteinExistence type="inferred from homology"/>
<evidence type="ECO:0000256" key="2">
    <source>
        <dbReference type="ARBA" id="ARBA00022763"/>
    </source>
</evidence>
<dbReference type="InterPro" id="IPR036267">
    <property type="entry name" value="RuvA_C_sf"/>
</dbReference>
<dbReference type="KEGG" id="aee:IM676_17480"/>
<dbReference type="HAMAP" id="MF_00031">
    <property type="entry name" value="DNA_HJ_migration_RuvA"/>
    <property type="match status" value="1"/>
</dbReference>
<evidence type="ECO:0000259" key="8">
    <source>
        <dbReference type="Pfam" id="PF07499"/>
    </source>
</evidence>
<accession>A0A7S6RFC9</accession>
<dbReference type="Proteomes" id="UP000593846">
    <property type="component" value="Chromosome"/>
</dbReference>
<dbReference type="GO" id="GO:0005524">
    <property type="term" value="F:ATP binding"/>
    <property type="evidence" value="ECO:0007669"/>
    <property type="project" value="InterPro"/>
</dbReference>
<dbReference type="Gene3D" id="1.10.150.20">
    <property type="entry name" value="5' to 3' exonuclease, C-terminal subdomain"/>
    <property type="match status" value="1"/>
</dbReference>
<keyword evidence="5 6" id="KW-0234">DNA repair</keyword>
<dbReference type="NCBIfam" id="TIGR00084">
    <property type="entry name" value="ruvA"/>
    <property type="match status" value="1"/>
</dbReference>
<dbReference type="InterPro" id="IPR012340">
    <property type="entry name" value="NA-bd_OB-fold"/>
</dbReference>
<dbReference type="GO" id="GO:0009379">
    <property type="term" value="C:Holliday junction helicase complex"/>
    <property type="evidence" value="ECO:0007669"/>
    <property type="project" value="InterPro"/>
</dbReference>
<dbReference type="CDD" id="cd14332">
    <property type="entry name" value="UBA_RuvA_C"/>
    <property type="match status" value="1"/>
</dbReference>
<dbReference type="RefSeq" id="WP_200988062.1">
    <property type="nucleotide sequence ID" value="NZ_CP063311.1"/>
</dbReference>
<dbReference type="InterPro" id="IPR000085">
    <property type="entry name" value="RuvA"/>
</dbReference>
<dbReference type="AlphaFoldDB" id="A0A7S6RFC9"/>
<organism evidence="9 10">
    <name type="scientific">Anabaenopsis elenkinii CCIBt3563</name>
    <dbReference type="NCBI Taxonomy" id="2779889"/>
    <lineage>
        <taxon>Bacteria</taxon>
        <taxon>Bacillati</taxon>
        <taxon>Cyanobacteriota</taxon>
        <taxon>Cyanophyceae</taxon>
        <taxon>Nostocales</taxon>
        <taxon>Nodulariaceae</taxon>
        <taxon>Anabaenopsis</taxon>
    </lineage>
</organism>
<dbReference type="InterPro" id="IPR010994">
    <property type="entry name" value="RuvA_2-like"/>
</dbReference>
<feature type="domain" description="DNA helicase Holliday junction RuvA type" evidence="7">
    <location>
        <begin position="1"/>
        <end position="67"/>
    </location>
</feature>
<gene>
    <name evidence="6 9" type="primary">ruvA</name>
    <name evidence="9" type="ORF">IM676_17480</name>
</gene>
<dbReference type="InterPro" id="IPR011114">
    <property type="entry name" value="RuvA_C"/>
</dbReference>
<evidence type="ECO:0000259" key="7">
    <source>
        <dbReference type="Pfam" id="PF01330"/>
    </source>
</evidence>
<sequence length="215" mass="23464">MISYLKGIVASVQTVGTSRVILTLEVNGLGYDLQITQRLAKQLPDAGVVTQIFTHMQIRDEVPFLYGFGSAAERDLFRHLISVSGIGTALAIAMLDTLELPELVQAIVAANIEMLIQTPGVGKRTAERICLELKAKLIEWRKSAGFFVATGGPPARILKDVQMTLFALGYTPQEVSHALHVVSEDIGLTKDAYVEDWIKQAIAYLSSSEAISHQL</sequence>
<evidence type="ECO:0000313" key="9">
    <source>
        <dbReference type="EMBL" id="QOV22437.1"/>
    </source>
</evidence>
<keyword evidence="10" id="KW-1185">Reference proteome</keyword>
<comment type="similarity">
    <text evidence="6">Belongs to the RuvA family.</text>
</comment>
<dbReference type="Pfam" id="PF01330">
    <property type="entry name" value="RuvA_N"/>
    <property type="match status" value="1"/>
</dbReference>
<dbReference type="GO" id="GO:0000400">
    <property type="term" value="F:four-way junction DNA binding"/>
    <property type="evidence" value="ECO:0007669"/>
    <property type="project" value="UniProtKB-UniRule"/>
</dbReference>
<keyword evidence="4 6" id="KW-0233">DNA recombination</keyword>
<keyword evidence="3 6" id="KW-0238">DNA-binding</keyword>
<evidence type="ECO:0000313" key="10">
    <source>
        <dbReference type="Proteomes" id="UP000593846"/>
    </source>
</evidence>
<comment type="caution">
    <text evidence="6">Lacks conserved residue(s) required for the propagation of feature annotation.</text>
</comment>
<evidence type="ECO:0000256" key="5">
    <source>
        <dbReference type="ARBA" id="ARBA00023204"/>
    </source>
</evidence>
<reference evidence="10" key="1">
    <citation type="submission" date="2020-10" db="EMBL/GenBank/DDBJ databases">
        <title>Genome-based taxonomic classification of the species Anabaenopsis elenkinii.</title>
        <authorList>
            <person name="Delbaje E."/>
            <person name="Andreote A.P.D."/>
            <person name="Pellegrinetti T.A."/>
            <person name="Cruz R.B."/>
            <person name="Branco L.H.Z."/>
            <person name="Fiore M.F."/>
        </authorList>
    </citation>
    <scope>NUCLEOTIDE SEQUENCE [LARGE SCALE GENOMIC DNA]</scope>
    <source>
        <strain evidence="10">CCIBt3563</strain>
    </source>
</reference>
<dbReference type="SUPFAM" id="SSF46929">
    <property type="entry name" value="DNA helicase RuvA subunit, C-terminal domain"/>
    <property type="match status" value="1"/>
</dbReference>
<name>A0A7S6RFC9_9CYAN</name>
<dbReference type="InterPro" id="IPR013849">
    <property type="entry name" value="DNA_helicase_Holl-junc_RuvA_I"/>
</dbReference>
<feature type="domain" description="Holliday junction DNA helicase RuvA C-terminal" evidence="8">
    <location>
        <begin position="158"/>
        <end position="206"/>
    </location>
</feature>
<evidence type="ECO:0000256" key="6">
    <source>
        <dbReference type="HAMAP-Rule" id="MF_00031"/>
    </source>
</evidence>
<dbReference type="GO" id="GO:0006281">
    <property type="term" value="P:DNA repair"/>
    <property type="evidence" value="ECO:0007669"/>
    <property type="project" value="UniProtKB-UniRule"/>
</dbReference>
<keyword evidence="1 6" id="KW-0963">Cytoplasm</keyword>
<dbReference type="SUPFAM" id="SSF50249">
    <property type="entry name" value="Nucleic acid-binding proteins"/>
    <property type="match status" value="1"/>
</dbReference>
<comment type="subunit">
    <text evidence="6">Homotetramer. Forms an RuvA(8)-RuvB(12)-Holliday junction (HJ) complex. HJ DNA is sandwiched between 2 RuvA tetramers; dsDNA enters through RuvA and exits via RuvB. An RuvB hexamer assembles on each DNA strand where it exits the tetramer. Each RuvB hexamer is contacted by two RuvA subunits (via domain III) on 2 adjacent RuvB subunits; this complex drives branch migration. In the full resolvosome a probable DNA-RuvA(4)-RuvB(12)-RuvC(2) complex forms which resolves the HJ.</text>
</comment>
<dbReference type="GO" id="GO:0005737">
    <property type="term" value="C:cytoplasm"/>
    <property type="evidence" value="ECO:0007669"/>
    <property type="project" value="UniProtKB-SubCell"/>
</dbReference>
<evidence type="ECO:0000256" key="4">
    <source>
        <dbReference type="ARBA" id="ARBA00023172"/>
    </source>
</evidence>
<dbReference type="Gene3D" id="2.40.50.140">
    <property type="entry name" value="Nucleic acid-binding proteins"/>
    <property type="match status" value="1"/>
</dbReference>
<evidence type="ECO:0000256" key="1">
    <source>
        <dbReference type="ARBA" id="ARBA00022490"/>
    </source>
</evidence>
<comment type="subcellular location">
    <subcellularLocation>
        <location evidence="6">Cytoplasm</location>
    </subcellularLocation>
</comment>